<feature type="transmembrane region" description="Helical" evidence="7">
    <location>
        <begin position="220"/>
        <end position="242"/>
    </location>
</feature>
<feature type="transmembrane region" description="Helical" evidence="7">
    <location>
        <begin position="366"/>
        <end position="389"/>
    </location>
</feature>
<comment type="caution">
    <text evidence="9">The sequence shown here is derived from an EMBL/GenBank/DDBJ whole genome shotgun (WGS) entry which is preliminary data.</text>
</comment>
<feature type="transmembrane region" description="Helical" evidence="7">
    <location>
        <begin position="498"/>
        <end position="519"/>
    </location>
</feature>
<feature type="transmembrane region" description="Helical" evidence="7">
    <location>
        <begin position="555"/>
        <end position="573"/>
    </location>
</feature>
<keyword evidence="6 7" id="KW-0472">Membrane</keyword>
<evidence type="ECO:0000256" key="3">
    <source>
        <dbReference type="ARBA" id="ARBA00022475"/>
    </source>
</evidence>
<dbReference type="Proteomes" id="UP000006786">
    <property type="component" value="Unassembled WGS sequence"/>
</dbReference>
<dbReference type="PROSITE" id="PS50928">
    <property type="entry name" value="ABC_TM1"/>
    <property type="match status" value="2"/>
</dbReference>
<evidence type="ECO:0000313" key="10">
    <source>
        <dbReference type="Proteomes" id="UP000006786"/>
    </source>
</evidence>
<dbReference type="PANTHER" id="PTHR30183:SF2">
    <property type="entry name" value="IRON UTILIZATION PROTEIN"/>
    <property type="match status" value="1"/>
</dbReference>
<feature type="transmembrane region" description="Helical" evidence="7">
    <location>
        <begin position="401"/>
        <end position="429"/>
    </location>
</feature>
<feature type="transmembrane region" description="Helical" evidence="7">
    <location>
        <begin position="275"/>
        <end position="293"/>
    </location>
</feature>
<dbReference type="PANTHER" id="PTHR30183">
    <property type="entry name" value="MOLYBDENUM TRANSPORT SYSTEM PERMEASE PROTEIN MODB"/>
    <property type="match status" value="1"/>
</dbReference>
<evidence type="ECO:0000256" key="4">
    <source>
        <dbReference type="ARBA" id="ARBA00022692"/>
    </source>
</evidence>
<dbReference type="InterPro" id="IPR035906">
    <property type="entry name" value="MetI-like_sf"/>
</dbReference>
<sequence length="583" mass="62282">MHVPDAGRAASLPPALESMTVPVQPTAPVDEQRFPRIRGERHGAAHVISLVIALAVFLPIATVLFVALSGSGEALPHLLRYVLPQSLGTTLLLLGLVASGTAITGVGAAWLVVGYDFPLRRLISWALVLPLAVPTYLSAYAFGEFFHYVGPLQTALRAVFGFESARDYWFPDIRSTWGAALVVTSVTFPYVYLTARVVFLMQGRNIADVARTLGARPARVFFRILLPVARPAIIAGLALVMMETLNDIGAVEYLGVRTLTLSVYSTWLNRGSLEGAAQIAALMLVIVFLLLTVEQWARRKQRFHNARGTQMHARPPRTPLSGPKAWLATMALLLPIASGFGVPLFVFGRYASKRLYQFADPQVFQALLTSISVAGTTAIAAVIAALLLLNAVRVSRSAYTLVLVRLASIGYALPGTILGLGLLLSLAAIDNAIDQAARDHAGFSTGLLLTGTAASIVIACTIRFLALAESAIRSGMEKLPPSLDQAARSLGKTANQSALTILLPLLRPAILTAAILVFVDTVKELSATILLRPFGFRSLATHVYENASRGAVEDGAVAALLIIATAIVPVILLSRPLMGDRHT</sequence>
<feature type="transmembrane region" description="Helical" evidence="7">
    <location>
        <begin position="43"/>
        <end position="70"/>
    </location>
</feature>
<dbReference type="PATRIC" id="fig|391937.3.peg.494"/>
<dbReference type="SUPFAM" id="SSF161098">
    <property type="entry name" value="MetI-like"/>
    <property type="match status" value="2"/>
</dbReference>
<dbReference type="Pfam" id="PF00528">
    <property type="entry name" value="BPD_transp_1"/>
    <property type="match status" value="2"/>
</dbReference>
<feature type="transmembrane region" description="Helical" evidence="7">
    <location>
        <begin position="90"/>
        <end position="115"/>
    </location>
</feature>
<organism evidence="9 10">
    <name type="scientific">Nitratireductor pacificus pht-3B</name>
    <dbReference type="NCBI Taxonomy" id="391937"/>
    <lineage>
        <taxon>Bacteria</taxon>
        <taxon>Pseudomonadati</taxon>
        <taxon>Pseudomonadota</taxon>
        <taxon>Alphaproteobacteria</taxon>
        <taxon>Hyphomicrobiales</taxon>
        <taxon>Phyllobacteriaceae</taxon>
        <taxon>Nitratireductor</taxon>
    </lineage>
</organism>
<keyword evidence="10" id="KW-1185">Reference proteome</keyword>
<evidence type="ECO:0000313" key="9">
    <source>
        <dbReference type="EMBL" id="EKF20594.1"/>
    </source>
</evidence>
<dbReference type="STRING" id="391937.NA2_02379"/>
<dbReference type="GO" id="GO:0055085">
    <property type="term" value="P:transmembrane transport"/>
    <property type="evidence" value="ECO:0007669"/>
    <property type="project" value="InterPro"/>
</dbReference>
<evidence type="ECO:0000256" key="5">
    <source>
        <dbReference type="ARBA" id="ARBA00022989"/>
    </source>
</evidence>
<keyword evidence="3" id="KW-1003">Cell membrane</keyword>
<accession>K2LS58</accession>
<feature type="domain" description="ABC transmembrane type-1" evidence="8">
    <location>
        <begin position="367"/>
        <end position="573"/>
    </location>
</feature>
<evidence type="ECO:0000259" key="8">
    <source>
        <dbReference type="PROSITE" id="PS50928"/>
    </source>
</evidence>
<feature type="transmembrane region" description="Helical" evidence="7">
    <location>
        <begin position="325"/>
        <end position="346"/>
    </location>
</feature>
<dbReference type="CDD" id="cd06261">
    <property type="entry name" value="TM_PBP2"/>
    <property type="match status" value="2"/>
</dbReference>
<feature type="transmembrane region" description="Helical" evidence="7">
    <location>
        <begin position="177"/>
        <end position="199"/>
    </location>
</feature>
<keyword evidence="2 7" id="KW-0813">Transport</keyword>
<dbReference type="InterPro" id="IPR000515">
    <property type="entry name" value="MetI-like"/>
</dbReference>
<feature type="transmembrane region" description="Helical" evidence="7">
    <location>
        <begin position="441"/>
        <end position="466"/>
    </location>
</feature>
<dbReference type="EMBL" id="AMRM01000002">
    <property type="protein sequence ID" value="EKF20594.1"/>
    <property type="molecule type" value="Genomic_DNA"/>
</dbReference>
<dbReference type="Gene3D" id="1.10.3720.10">
    <property type="entry name" value="MetI-like"/>
    <property type="match status" value="2"/>
</dbReference>
<keyword evidence="5 7" id="KW-1133">Transmembrane helix</keyword>
<gene>
    <name evidence="9" type="ORF">NA2_02379</name>
</gene>
<evidence type="ECO:0000256" key="2">
    <source>
        <dbReference type="ARBA" id="ARBA00022448"/>
    </source>
</evidence>
<feature type="transmembrane region" description="Helical" evidence="7">
    <location>
        <begin position="122"/>
        <end position="142"/>
    </location>
</feature>
<feature type="domain" description="ABC transmembrane type-1" evidence="8">
    <location>
        <begin position="87"/>
        <end position="295"/>
    </location>
</feature>
<reference evidence="9 10" key="1">
    <citation type="journal article" date="2012" name="J. Bacteriol.">
        <title>Genome Sequence of Nitratireductor pacificus Type Strain pht-3B.</title>
        <authorList>
            <person name="Lai Q."/>
            <person name="Li G."/>
            <person name="Shao Z."/>
        </authorList>
    </citation>
    <scope>NUCLEOTIDE SEQUENCE [LARGE SCALE GENOMIC DNA]</scope>
    <source>
        <strain evidence="10">pht-3B</strain>
    </source>
</reference>
<evidence type="ECO:0000256" key="6">
    <source>
        <dbReference type="ARBA" id="ARBA00023136"/>
    </source>
</evidence>
<dbReference type="AlphaFoldDB" id="K2LS58"/>
<protein>
    <submittedName>
        <fullName evidence="9">Binding-protein-dependent transport system inner membrane protein</fullName>
    </submittedName>
</protein>
<evidence type="ECO:0000256" key="7">
    <source>
        <dbReference type="RuleBase" id="RU363032"/>
    </source>
</evidence>
<evidence type="ECO:0000256" key="1">
    <source>
        <dbReference type="ARBA" id="ARBA00004651"/>
    </source>
</evidence>
<comment type="subcellular location">
    <subcellularLocation>
        <location evidence="1 7">Cell membrane</location>
        <topology evidence="1 7">Multi-pass membrane protein</topology>
    </subcellularLocation>
</comment>
<comment type="similarity">
    <text evidence="7">Belongs to the binding-protein-dependent transport system permease family.</text>
</comment>
<proteinExistence type="inferred from homology"/>
<dbReference type="FunFam" id="1.10.3720.10:FF:000088">
    <property type="entry name" value="Iron(III) ABC transporter, permease protein"/>
    <property type="match status" value="1"/>
</dbReference>
<keyword evidence="4 7" id="KW-0812">Transmembrane</keyword>
<name>K2LS58_9HYPH</name>
<dbReference type="GO" id="GO:0005886">
    <property type="term" value="C:plasma membrane"/>
    <property type="evidence" value="ECO:0007669"/>
    <property type="project" value="UniProtKB-SubCell"/>
</dbReference>
<dbReference type="eggNOG" id="COG1178">
    <property type="taxonomic scope" value="Bacteria"/>
</dbReference>